<dbReference type="EMBL" id="NCKU01002764">
    <property type="protein sequence ID" value="RWS08836.1"/>
    <property type="molecule type" value="Genomic_DNA"/>
</dbReference>
<dbReference type="PANTHER" id="PTHR11440">
    <property type="entry name" value="LECITHIN-CHOLESTEROL ACYLTRANSFERASE-RELATED"/>
    <property type="match status" value="1"/>
</dbReference>
<comment type="caution">
    <text evidence="1">The sequence shown here is derived from an EMBL/GenBank/DDBJ whole genome shotgun (WGS) entry which is preliminary data.</text>
</comment>
<dbReference type="STRING" id="1965070.A0A443R0P8"/>
<name>A0A443R0P8_9ACAR</name>
<proteinExistence type="predicted"/>
<protein>
    <recommendedName>
        <fullName evidence="3">Group XV phospholipase A2-like protein</fullName>
    </recommendedName>
</protein>
<accession>A0A443R0P8</accession>
<dbReference type="InterPro" id="IPR003386">
    <property type="entry name" value="LACT/PDAT_acylTrfase"/>
</dbReference>
<dbReference type="SUPFAM" id="SSF53474">
    <property type="entry name" value="alpha/beta-Hydrolases"/>
    <property type="match status" value="1"/>
</dbReference>
<evidence type="ECO:0000313" key="2">
    <source>
        <dbReference type="Proteomes" id="UP000285301"/>
    </source>
</evidence>
<reference evidence="1 2" key="1">
    <citation type="journal article" date="2018" name="Gigascience">
        <title>Genomes of trombidid mites reveal novel predicted allergens and laterally-transferred genes associated with secondary metabolism.</title>
        <authorList>
            <person name="Dong X."/>
            <person name="Chaisiri K."/>
            <person name="Xia D."/>
            <person name="Armstrong S.D."/>
            <person name="Fang Y."/>
            <person name="Donnelly M.J."/>
            <person name="Kadowaki T."/>
            <person name="McGarry J.W."/>
            <person name="Darby A.C."/>
            <person name="Makepeace B.L."/>
        </authorList>
    </citation>
    <scope>NUCLEOTIDE SEQUENCE [LARGE SCALE GENOMIC DNA]</scope>
    <source>
        <strain evidence="1">UoL-WK</strain>
    </source>
</reference>
<dbReference type="Proteomes" id="UP000285301">
    <property type="component" value="Unassembled WGS sequence"/>
</dbReference>
<dbReference type="GO" id="GO:0008374">
    <property type="term" value="F:O-acyltransferase activity"/>
    <property type="evidence" value="ECO:0007669"/>
    <property type="project" value="InterPro"/>
</dbReference>
<dbReference type="InterPro" id="IPR029058">
    <property type="entry name" value="AB_hydrolase_fold"/>
</dbReference>
<dbReference type="Pfam" id="PF02450">
    <property type="entry name" value="LCAT"/>
    <property type="match status" value="2"/>
</dbReference>
<dbReference type="GO" id="GO:0006629">
    <property type="term" value="P:lipid metabolic process"/>
    <property type="evidence" value="ECO:0007669"/>
    <property type="project" value="InterPro"/>
</dbReference>
<evidence type="ECO:0000313" key="1">
    <source>
        <dbReference type="EMBL" id="RWS08836.1"/>
    </source>
</evidence>
<dbReference type="Gene3D" id="3.40.50.1820">
    <property type="entry name" value="alpha/beta hydrolase"/>
    <property type="match status" value="1"/>
</dbReference>
<gene>
    <name evidence="1" type="ORF">B4U79_11690</name>
</gene>
<evidence type="ECO:0008006" key="3">
    <source>
        <dbReference type="Google" id="ProtNLM"/>
    </source>
</evidence>
<dbReference type="OrthoDB" id="190846at2759"/>
<dbReference type="AlphaFoldDB" id="A0A443R0P8"/>
<keyword evidence="2" id="KW-1185">Reference proteome</keyword>
<sequence>MASKLEAKLDFSVAKDGLTPYMWCSKGWDYFVVWFKLSNFKPFMIDCWFYSIALRYDKLKRHTVNAPGVYVKPQYFGLTEPLEFLWPSVRFMKSDYFNTLIETLLKFGYRRNVDIFGAPYDWRKATHENEDFIPSMKHLVEKAVQSNHNKPVVLICHSLGCIYTHHFLTTCDKMWKKVHVRAMISIAAPYGGEFRMLYAFIGADDNIIAKTFPIVRIAERTFSSTAQLLPNPLAFREKVLISTPHFNYTASNYQHFFHTIKRFDVFDMWLDSKDTLDAFIHPEVDVYCIVGSGVKTLESLDVFEEATDKYLKNKAKKFLRLDSGTKYGDGDGIVNTISALRCLQWRNNLEYNFYFQEFALKHLDLLKHPSVVRHIMNILTNIQYT</sequence>
<organism evidence="1 2">
    <name type="scientific">Dinothrombium tinctorium</name>
    <dbReference type="NCBI Taxonomy" id="1965070"/>
    <lineage>
        <taxon>Eukaryota</taxon>
        <taxon>Metazoa</taxon>
        <taxon>Ecdysozoa</taxon>
        <taxon>Arthropoda</taxon>
        <taxon>Chelicerata</taxon>
        <taxon>Arachnida</taxon>
        <taxon>Acari</taxon>
        <taxon>Acariformes</taxon>
        <taxon>Trombidiformes</taxon>
        <taxon>Prostigmata</taxon>
        <taxon>Anystina</taxon>
        <taxon>Parasitengona</taxon>
        <taxon>Trombidioidea</taxon>
        <taxon>Trombidiidae</taxon>
        <taxon>Dinothrombium</taxon>
    </lineage>
</organism>